<evidence type="ECO:0000313" key="1">
    <source>
        <dbReference type="EMBL" id="KAJ1216581.1"/>
    </source>
</evidence>
<reference evidence="1" key="1">
    <citation type="journal article" date="2022" name="bioRxiv">
        <title>Sequencing and chromosome-scale assembly of the giantPleurodeles waltlgenome.</title>
        <authorList>
            <person name="Brown T."/>
            <person name="Elewa A."/>
            <person name="Iarovenko S."/>
            <person name="Subramanian E."/>
            <person name="Araus A.J."/>
            <person name="Petzold A."/>
            <person name="Susuki M."/>
            <person name="Suzuki K.-i.T."/>
            <person name="Hayashi T."/>
            <person name="Toyoda A."/>
            <person name="Oliveira C."/>
            <person name="Osipova E."/>
            <person name="Leigh N.D."/>
            <person name="Simon A."/>
            <person name="Yun M.H."/>
        </authorList>
    </citation>
    <scope>NUCLEOTIDE SEQUENCE</scope>
    <source>
        <strain evidence="1">20211129_DDA</strain>
        <tissue evidence="1">Liver</tissue>
    </source>
</reference>
<proteinExistence type="predicted"/>
<protein>
    <submittedName>
        <fullName evidence="1">Uncharacterized protein</fullName>
    </submittedName>
</protein>
<comment type="caution">
    <text evidence="1">The sequence shown here is derived from an EMBL/GenBank/DDBJ whole genome shotgun (WGS) entry which is preliminary data.</text>
</comment>
<accession>A0AAV7WUT2</accession>
<gene>
    <name evidence="1" type="ORF">NDU88_004182</name>
</gene>
<dbReference type="EMBL" id="JANPWB010000001">
    <property type="protein sequence ID" value="KAJ1216581.1"/>
    <property type="molecule type" value="Genomic_DNA"/>
</dbReference>
<dbReference type="AlphaFoldDB" id="A0AAV7WUT2"/>
<evidence type="ECO:0000313" key="2">
    <source>
        <dbReference type="Proteomes" id="UP001066276"/>
    </source>
</evidence>
<organism evidence="1 2">
    <name type="scientific">Pleurodeles waltl</name>
    <name type="common">Iberian ribbed newt</name>
    <dbReference type="NCBI Taxonomy" id="8319"/>
    <lineage>
        <taxon>Eukaryota</taxon>
        <taxon>Metazoa</taxon>
        <taxon>Chordata</taxon>
        <taxon>Craniata</taxon>
        <taxon>Vertebrata</taxon>
        <taxon>Euteleostomi</taxon>
        <taxon>Amphibia</taxon>
        <taxon>Batrachia</taxon>
        <taxon>Caudata</taxon>
        <taxon>Salamandroidea</taxon>
        <taxon>Salamandridae</taxon>
        <taxon>Pleurodelinae</taxon>
        <taxon>Pleurodeles</taxon>
    </lineage>
</organism>
<name>A0AAV7WUT2_PLEWA</name>
<sequence length="66" mass="7347">MNTCVNVLASSTRKRELTTWCLAQYAHTSSLALCLAQCTRVFARAGNTVKLSSPFFLQVSQCIYEI</sequence>
<keyword evidence="2" id="KW-1185">Reference proteome</keyword>
<dbReference type="Proteomes" id="UP001066276">
    <property type="component" value="Chromosome 1_1"/>
</dbReference>